<evidence type="ECO:0000313" key="4">
    <source>
        <dbReference type="Proteomes" id="UP001530400"/>
    </source>
</evidence>
<sequence length="411" mass="44842">MLSCRSLNGPCLHVSSAVILAVLDDSTKIRLDNYFFQEQRKVILEPEGLDGSNGENKMSFQDIGRLIGQRWREIKPDEVRQSADHLLQTPSLDRSFHFCKTSILRPKLAKYEEMAKEDLERYRQAMEVFRKEELALMCSGHVLSPNEDGDKKQSALPQQQKKPEVAAAVSSAAPQAASGAPKFDHAVLYAMSVDQLLQFQSMIEQQGYGSINKEEIIAGISAERANIKQRLAALIKESEALQLRDLLLERITLSCLAATNSGRAQAAFPHIVSQPASLPSYDALLQLQQQQLGAGLLGQLRGLNENAALNRLMSSDQQLHRHLAHAAFANQMPTHNPSDPATVSGQSSSQIGWLMSGHQAAAQGNLGLTAHQQATRDDASLLHALLAQQLGGAPAPTPKSNPDEKKVPTSG</sequence>
<proteinExistence type="predicted"/>
<accession>A0ABD3NTA0</accession>
<comment type="caution">
    <text evidence="3">The sequence shown here is derived from an EMBL/GenBank/DDBJ whole genome shotgun (WGS) entry which is preliminary data.</text>
</comment>
<gene>
    <name evidence="3" type="ORF">ACHAWO_005383</name>
</gene>
<dbReference type="Gene3D" id="1.10.30.10">
    <property type="entry name" value="High mobility group box domain"/>
    <property type="match status" value="1"/>
</dbReference>
<evidence type="ECO:0008006" key="5">
    <source>
        <dbReference type="Google" id="ProtNLM"/>
    </source>
</evidence>
<dbReference type="Proteomes" id="UP001530400">
    <property type="component" value="Unassembled WGS sequence"/>
</dbReference>
<name>A0ABD3NTA0_9STRA</name>
<feature type="region of interest" description="Disordered" evidence="2">
    <location>
        <begin position="389"/>
        <end position="411"/>
    </location>
</feature>
<feature type="region of interest" description="Disordered" evidence="2">
    <location>
        <begin position="141"/>
        <end position="170"/>
    </location>
</feature>
<dbReference type="InterPro" id="IPR036910">
    <property type="entry name" value="HMG_box_dom_sf"/>
</dbReference>
<dbReference type="EMBL" id="JALLPJ020000973">
    <property type="protein sequence ID" value="KAL3778711.1"/>
    <property type="molecule type" value="Genomic_DNA"/>
</dbReference>
<reference evidence="3 4" key="1">
    <citation type="submission" date="2024-10" db="EMBL/GenBank/DDBJ databases">
        <title>Updated reference genomes for cyclostephanoid diatoms.</title>
        <authorList>
            <person name="Roberts W.R."/>
            <person name="Alverson A.J."/>
        </authorList>
    </citation>
    <scope>NUCLEOTIDE SEQUENCE [LARGE SCALE GENOMIC DNA]</scope>
    <source>
        <strain evidence="3 4">AJA010-31</strain>
    </source>
</reference>
<keyword evidence="1" id="KW-0175">Coiled coil</keyword>
<dbReference type="AlphaFoldDB" id="A0ABD3NTA0"/>
<evidence type="ECO:0000256" key="1">
    <source>
        <dbReference type="SAM" id="Coils"/>
    </source>
</evidence>
<protein>
    <recommendedName>
        <fullName evidence="5">HMG box domain-containing protein</fullName>
    </recommendedName>
</protein>
<keyword evidence="4" id="KW-1185">Reference proteome</keyword>
<evidence type="ECO:0000256" key="2">
    <source>
        <dbReference type="SAM" id="MobiDB-lite"/>
    </source>
</evidence>
<evidence type="ECO:0000313" key="3">
    <source>
        <dbReference type="EMBL" id="KAL3778711.1"/>
    </source>
</evidence>
<feature type="compositionally biased region" description="Basic and acidic residues" evidence="2">
    <location>
        <begin position="401"/>
        <end position="411"/>
    </location>
</feature>
<organism evidence="3 4">
    <name type="scientific">Cyclotella atomus</name>
    <dbReference type="NCBI Taxonomy" id="382360"/>
    <lineage>
        <taxon>Eukaryota</taxon>
        <taxon>Sar</taxon>
        <taxon>Stramenopiles</taxon>
        <taxon>Ochrophyta</taxon>
        <taxon>Bacillariophyta</taxon>
        <taxon>Coscinodiscophyceae</taxon>
        <taxon>Thalassiosirophycidae</taxon>
        <taxon>Stephanodiscales</taxon>
        <taxon>Stephanodiscaceae</taxon>
        <taxon>Cyclotella</taxon>
    </lineage>
</organism>
<feature type="coiled-coil region" evidence="1">
    <location>
        <begin position="217"/>
        <end position="244"/>
    </location>
</feature>